<protein>
    <submittedName>
        <fullName evidence="3">Uncharacterized protein DUF4439</fullName>
    </submittedName>
</protein>
<organism evidence="3 4">
    <name type="scientific">Actinocrispum wychmicini</name>
    <dbReference type="NCBI Taxonomy" id="1213861"/>
    <lineage>
        <taxon>Bacteria</taxon>
        <taxon>Bacillati</taxon>
        <taxon>Actinomycetota</taxon>
        <taxon>Actinomycetes</taxon>
        <taxon>Pseudonocardiales</taxon>
        <taxon>Pseudonocardiaceae</taxon>
        <taxon>Actinocrispum</taxon>
    </lineage>
</organism>
<dbReference type="Proteomes" id="UP000295680">
    <property type="component" value="Unassembled WGS sequence"/>
</dbReference>
<dbReference type="InterPro" id="IPR012347">
    <property type="entry name" value="Ferritin-like"/>
</dbReference>
<dbReference type="EMBL" id="SLWS01000006">
    <property type="protein sequence ID" value="TCO56818.1"/>
    <property type="molecule type" value="Genomic_DNA"/>
</dbReference>
<feature type="region of interest" description="Disordered" evidence="1">
    <location>
        <begin position="1"/>
        <end position="20"/>
    </location>
</feature>
<name>A0A4R2JIK9_9PSEU</name>
<comment type="caution">
    <text evidence="3">The sequence shown here is derived from an EMBL/GenBank/DDBJ whole genome shotgun (WGS) entry which is preliminary data.</text>
</comment>
<dbReference type="OrthoDB" id="5192349at2"/>
<dbReference type="SUPFAM" id="SSF47240">
    <property type="entry name" value="Ferritin-like"/>
    <property type="match status" value="1"/>
</dbReference>
<proteinExistence type="predicted"/>
<evidence type="ECO:0000256" key="1">
    <source>
        <dbReference type="SAM" id="MobiDB-lite"/>
    </source>
</evidence>
<evidence type="ECO:0000313" key="4">
    <source>
        <dbReference type="Proteomes" id="UP000295680"/>
    </source>
</evidence>
<evidence type="ECO:0000313" key="3">
    <source>
        <dbReference type="EMBL" id="TCO56818.1"/>
    </source>
</evidence>
<dbReference type="Gene3D" id="1.20.1260.10">
    <property type="match status" value="1"/>
</dbReference>
<dbReference type="Pfam" id="PF14530">
    <property type="entry name" value="DUF4439"/>
    <property type="match status" value="1"/>
</dbReference>
<accession>A0A4R2JIK9</accession>
<dbReference type="InterPro" id="IPR009078">
    <property type="entry name" value="Ferritin-like_SF"/>
</dbReference>
<reference evidence="3 4" key="1">
    <citation type="submission" date="2019-03" db="EMBL/GenBank/DDBJ databases">
        <title>Genomic Encyclopedia of Type Strains, Phase IV (KMG-IV): sequencing the most valuable type-strain genomes for metagenomic binning, comparative biology and taxonomic classification.</title>
        <authorList>
            <person name="Goeker M."/>
        </authorList>
    </citation>
    <scope>NUCLEOTIDE SEQUENCE [LARGE SCALE GENOMIC DNA]</scope>
    <source>
        <strain evidence="3 4">DSM 45934</strain>
    </source>
</reference>
<dbReference type="RefSeq" id="WP_132120390.1">
    <property type="nucleotide sequence ID" value="NZ_SLWS01000006.1"/>
</dbReference>
<keyword evidence="4" id="KW-1185">Reference proteome</keyword>
<feature type="region of interest" description="Disordered" evidence="1">
    <location>
        <begin position="56"/>
        <end position="88"/>
    </location>
</feature>
<feature type="domain" description="DUF4439" evidence="2">
    <location>
        <begin position="23"/>
        <end position="159"/>
    </location>
</feature>
<feature type="compositionally biased region" description="Pro residues" evidence="1">
    <location>
        <begin position="1"/>
        <end position="11"/>
    </location>
</feature>
<gene>
    <name evidence="3" type="ORF">EV192_106293</name>
</gene>
<dbReference type="AlphaFoldDB" id="A0A4R2JIK9"/>
<dbReference type="InterPro" id="IPR029447">
    <property type="entry name" value="DUF4439"/>
</dbReference>
<dbReference type="CDD" id="cd00657">
    <property type="entry name" value="Ferritin_like"/>
    <property type="match status" value="1"/>
</dbReference>
<evidence type="ECO:0000259" key="2">
    <source>
        <dbReference type="Pfam" id="PF14530"/>
    </source>
</evidence>
<sequence>MPQPSSPPATPTPKAVPGDSVDALQKALGAEHTAVWVYELVSAFLPASFNNALAQGATTHRAQRDTTERALTASNATPQAAEPAYLTPKPVTDQASSLALLVSVESDAAVAWRSVLENTDDADLRRTALGVLSGSAVRATRWRKSAGASPLAPPMPGQPG</sequence>